<dbReference type="AlphaFoldDB" id="A0A2Z3JKH3"/>
<name>A0A2Z3JKH3_9DEIO</name>
<feature type="transmembrane region" description="Helical" evidence="1">
    <location>
        <begin position="213"/>
        <end position="234"/>
    </location>
</feature>
<dbReference type="NCBIfam" id="NF041646">
    <property type="entry name" value="VC0807_fam"/>
    <property type="match status" value="1"/>
</dbReference>
<feature type="transmembrane region" description="Helical" evidence="1">
    <location>
        <begin position="60"/>
        <end position="80"/>
    </location>
</feature>
<sequence length="265" mass="27986">MTAPSAPQARPPRKKAGIPKTVWDLLFTLIIPIAILSPNILGSGISISEQVFGGGTTGNVRAYLLAALVPVAYVLIDLLINRTVSGLALLGGVVALVRGALAFWYVDGALFALKDSVPSLLFGLLALGSLLTRTPIFRVVLDASTLTESPEHRAATQTALHDAQVNAAVRGASVAYGLTELVSSVINYFVNLHTVVGKFGSDAFNAQVAQANAIMRVPGLILSLIGVGIGIWLIQRAVKRRYGKEADIFSPEKLARLQDAEAPQP</sequence>
<keyword evidence="3" id="KW-1185">Reference proteome</keyword>
<proteinExistence type="predicted"/>
<evidence type="ECO:0000256" key="1">
    <source>
        <dbReference type="SAM" id="Phobius"/>
    </source>
</evidence>
<keyword evidence="1" id="KW-0472">Membrane</keyword>
<evidence type="ECO:0000313" key="2">
    <source>
        <dbReference type="EMBL" id="AWN23419.1"/>
    </source>
</evidence>
<reference evidence="2 3" key="1">
    <citation type="submission" date="2018-05" db="EMBL/GenBank/DDBJ databases">
        <title>Complete Genome Sequence of Deinococcus sp. strain 17bor-2.</title>
        <authorList>
            <person name="Srinivasan S."/>
        </authorList>
    </citation>
    <scope>NUCLEOTIDE SEQUENCE [LARGE SCALE GENOMIC DNA]</scope>
    <source>
        <strain evidence="2 3">17bor-2</strain>
    </source>
</reference>
<keyword evidence="1" id="KW-1133">Transmembrane helix</keyword>
<feature type="transmembrane region" description="Helical" evidence="1">
    <location>
        <begin position="87"/>
        <end position="106"/>
    </location>
</feature>
<keyword evidence="1" id="KW-0812">Transmembrane</keyword>
<gene>
    <name evidence="2" type="ORF">DKM44_09420</name>
</gene>
<evidence type="ECO:0008006" key="4">
    <source>
        <dbReference type="Google" id="ProtNLM"/>
    </source>
</evidence>
<feature type="transmembrane region" description="Helical" evidence="1">
    <location>
        <begin position="21"/>
        <end position="40"/>
    </location>
</feature>
<protein>
    <recommendedName>
        <fullName evidence="4">MFS transporter</fullName>
    </recommendedName>
</protein>
<dbReference type="EMBL" id="CP029494">
    <property type="protein sequence ID" value="AWN23419.1"/>
    <property type="molecule type" value="Genomic_DNA"/>
</dbReference>
<dbReference type="OrthoDB" id="69998at2"/>
<organism evidence="2 3">
    <name type="scientific">Deinococcus irradiatisoli</name>
    <dbReference type="NCBI Taxonomy" id="2202254"/>
    <lineage>
        <taxon>Bacteria</taxon>
        <taxon>Thermotogati</taxon>
        <taxon>Deinococcota</taxon>
        <taxon>Deinococci</taxon>
        <taxon>Deinococcales</taxon>
        <taxon>Deinococcaceae</taxon>
        <taxon>Deinococcus</taxon>
    </lineage>
</organism>
<dbReference type="RefSeq" id="WP_109827147.1">
    <property type="nucleotide sequence ID" value="NZ_CP029494.1"/>
</dbReference>
<accession>A0A2Z3JKH3</accession>
<evidence type="ECO:0000313" key="3">
    <source>
        <dbReference type="Proteomes" id="UP000245368"/>
    </source>
</evidence>
<dbReference type="Proteomes" id="UP000245368">
    <property type="component" value="Chromosome"/>
</dbReference>
<dbReference type="KEGG" id="dez:DKM44_09420"/>